<keyword evidence="3 6" id="KW-0812">Transmembrane</keyword>
<feature type="transmembrane region" description="Helical" evidence="6">
    <location>
        <begin position="190"/>
        <end position="213"/>
    </location>
</feature>
<dbReference type="InterPro" id="IPR001898">
    <property type="entry name" value="SLC13A/DASS"/>
</dbReference>
<feature type="transmembrane region" description="Helical" evidence="6">
    <location>
        <begin position="97"/>
        <end position="116"/>
    </location>
</feature>
<dbReference type="AlphaFoldDB" id="A0A381RVT8"/>
<feature type="transmembrane region" description="Helical" evidence="6">
    <location>
        <begin position="416"/>
        <end position="433"/>
    </location>
</feature>
<keyword evidence="5 6" id="KW-0472">Membrane</keyword>
<keyword evidence="4 6" id="KW-1133">Transmembrane helix</keyword>
<evidence type="ECO:0000256" key="3">
    <source>
        <dbReference type="ARBA" id="ARBA00022692"/>
    </source>
</evidence>
<dbReference type="CDD" id="cd01115">
    <property type="entry name" value="SLC13_permease"/>
    <property type="match status" value="1"/>
</dbReference>
<feature type="transmembrane region" description="Helical" evidence="6">
    <location>
        <begin position="358"/>
        <end position="376"/>
    </location>
</feature>
<feature type="transmembrane region" description="Helical" evidence="6">
    <location>
        <begin position="44"/>
        <end position="65"/>
    </location>
</feature>
<keyword evidence="2" id="KW-0813">Transport</keyword>
<gene>
    <name evidence="7" type="ORF">METZ01_LOCUS48820</name>
</gene>
<proteinExistence type="predicted"/>
<feature type="transmembrane region" description="Helical" evidence="6">
    <location>
        <begin position="388"/>
        <end position="409"/>
    </location>
</feature>
<name>A0A381RVT8_9ZZZZ</name>
<reference evidence="7" key="1">
    <citation type="submission" date="2018-05" db="EMBL/GenBank/DDBJ databases">
        <authorList>
            <person name="Lanie J.A."/>
            <person name="Ng W.-L."/>
            <person name="Kazmierczak K.M."/>
            <person name="Andrzejewski T.M."/>
            <person name="Davidsen T.M."/>
            <person name="Wayne K.J."/>
            <person name="Tettelin H."/>
            <person name="Glass J.I."/>
            <person name="Rusch D."/>
            <person name="Podicherti R."/>
            <person name="Tsui H.-C.T."/>
            <person name="Winkler M.E."/>
        </authorList>
    </citation>
    <scope>NUCLEOTIDE SEQUENCE</scope>
</reference>
<evidence type="ECO:0000256" key="2">
    <source>
        <dbReference type="ARBA" id="ARBA00022448"/>
    </source>
</evidence>
<feature type="transmembrane region" description="Helical" evidence="6">
    <location>
        <begin position="478"/>
        <end position="502"/>
    </location>
</feature>
<dbReference type="GO" id="GO:0015141">
    <property type="term" value="F:succinate transmembrane transporter activity"/>
    <property type="evidence" value="ECO:0007669"/>
    <property type="project" value="UniProtKB-ARBA"/>
</dbReference>
<feature type="transmembrane region" description="Helical" evidence="6">
    <location>
        <begin position="233"/>
        <end position="255"/>
    </location>
</feature>
<feature type="transmembrane region" description="Helical" evidence="6">
    <location>
        <begin position="72"/>
        <end position="91"/>
    </location>
</feature>
<dbReference type="GO" id="GO:0005886">
    <property type="term" value="C:plasma membrane"/>
    <property type="evidence" value="ECO:0007669"/>
    <property type="project" value="TreeGrafter"/>
</dbReference>
<accession>A0A381RVT8</accession>
<protein>
    <recommendedName>
        <fullName evidence="8">Citrate transporter-like domain-containing protein</fullName>
    </recommendedName>
</protein>
<dbReference type="PANTHER" id="PTHR10283">
    <property type="entry name" value="SOLUTE CARRIER FAMILY 13 MEMBER"/>
    <property type="match status" value="1"/>
</dbReference>
<dbReference type="PANTHER" id="PTHR10283:SF82">
    <property type="entry name" value="SOLUTE CARRIER FAMILY 13 MEMBER 2"/>
    <property type="match status" value="1"/>
</dbReference>
<dbReference type="EMBL" id="UINC01002370">
    <property type="protein sequence ID" value="SUZ95966.1"/>
    <property type="molecule type" value="Genomic_DNA"/>
</dbReference>
<evidence type="ECO:0000256" key="4">
    <source>
        <dbReference type="ARBA" id="ARBA00022989"/>
    </source>
</evidence>
<feature type="transmembrane region" description="Helical" evidence="6">
    <location>
        <begin position="315"/>
        <end position="337"/>
    </location>
</feature>
<feature type="transmembrane region" description="Helical" evidence="6">
    <location>
        <begin position="439"/>
        <end position="457"/>
    </location>
</feature>
<evidence type="ECO:0000313" key="7">
    <source>
        <dbReference type="EMBL" id="SUZ95966.1"/>
    </source>
</evidence>
<evidence type="ECO:0000256" key="5">
    <source>
        <dbReference type="ARBA" id="ARBA00023136"/>
    </source>
</evidence>
<feature type="non-terminal residue" evidence="7">
    <location>
        <position position="1"/>
    </location>
</feature>
<comment type="subcellular location">
    <subcellularLocation>
        <location evidence="1">Membrane</location>
        <topology evidence="1">Multi-pass membrane protein</topology>
    </subcellularLocation>
</comment>
<feature type="transmembrane region" description="Helical" evidence="6">
    <location>
        <begin position="18"/>
        <end position="38"/>
    </location>
</feature>
<dbReference type="Pfam" id="PF00939">
    <property type="entry name" value="Na_sulph_symp"/>
    <property type="match status" value="1"/>
</dbReference>
<organism evidence="7">
    <name type="scientific">marine metagenome</name>
    <dbReference type="NCBI Taxonomy" id="408172"/>
    <lineage>
        <taxon>unclassified sequences</taxon>
        <taxon>metagenomes</taxon>
        <taxon>ecological metagenomes</taxon>
    </lineage>
</organism>
<dbReference type="NCBIfam" id="TIGR00785">
    <property type="entry name" value="dass"/>
    <property type="match status" value="1"/>
</dbReference>
<evidence type="ECO:0008006" key="8">
    <source>
        <dbReference type="Google" id="ProtNLM"/>
    </source>
</evidence>
<dbReference type="InterPro" id="IPR031312">
    <property type="entry name" value="Na/sul_symport_CS"/>
</dbReference>
<dbReference type="PROSITE" id="PS01271">
    <property type="entry name" value="NA_SULFATE"/>
    <property type="match status" value="1"/>
</dbReference>
<sequence length="507" mass="53793">VSNEVTLQVIAHIPLQRIVRISGPVVALAVYFALPNTYFSDGGIVVFTHAGRVTAALATWMALWWLTEAIDIPATALLPLVVLPLFGAGTIRDVAAPYAHDLIFLFMGGFILSIAMQRWRLHRRIALVTLSIVGTDPPRIVAGFMIATAGLSLWLSNTATAIMMLPIAISVIGMISDHSDSGQADESDHLAVCLMLGIAYAASIGGVGTIIGSPPNLFLVSYIRDTLNHDITFLQWMAMGLPLVIVFLPITWWLLTRHLFPISAPSVGGANVIRKAYTALPGLSWAERATLVVFGLAAIAWMGRSWMTGVEIGGVRVLAGLTDAGISLTAALSLFLIPARSHTGGALMQWRDMKGMPWGILLLFGGGMSLAVAIQSNGVGEFLGHQAAAWQGLPSWVVIILVTTLIIFLTELTSNTATAATFIPIIGGIAPGLGVHPYLLIVPAAFAASWAFMLPVATPPNAIVFSSGHVSVTAMRRAGLWLNLVGICILTVLVQFIVLPILGVPVS</sequence>
<evidence type="ECO:0000256" key="1">
    <source>
        <dbReference type="ARBA" id="ARBA00004141"/>
    </source>
</evidence>
<feature type="transmembrane region" description="Helical" evidence="6">
    <location>
        <begin position="161"/>
        <end position="178"/>
    </location>
</feature>
<evidence type="ECO:0000256" key="6">
    <source>
        <dbReference type="SAM" id="Phobius"/>
    </source>
</evidence>